<protein>
    <recommendedName>
        <fullName evidence="1">Redoxin domain-containing protein</fullName>
    </recommendedName>
</protein>
<dbReference type="AlphaFoldDB" id="A0A1L4D1A5"/>
<gene>
    <name evidence="2" type="ORF">AXG55_08660</name>
</gene>
<sequence>MINVLIKIINKILFLLFILYPFSVYADCKIVNLQEFEKLVEEKSPVTLIFFSTWCSDCIESLKATKKDESLNKNYIIVSTFNSDFKSANKVLADFGIDGLCILDKNSEIAKKYGIKSVPHKISISK</sequence>
<dbReference type="RefSeq" id="WP_148697718.1">
    <property type="nucleotide sequence ID" value="NZ_CP017834.1"/>
</dbReference>
<accession>A0A1L4D1A5</accession>
<keyword evidence="3" id="KW-1185">Reference proteome</keyword>
<feature type="domain" description="Redoxin" evidence="1">
    <location>
        <begin position="32"/>
        <end position="116"/>
    </location>
</feature>
<organism evidence="2 3">
    <name type="scientific">Silvanigrella aquatica</name>
    <dbReference type="NCBI Taxonomy" id="1915309"/>
    <lineage>
        <taxon>Bacteria</taxon>
        <taxon>Pseudomonadati</taxon>
        <taxon>Bdellovibrionota</taxon>
        <taxon>Oligoflexia</taxon>
        <taxon>Silvanigrellales</taxon>
        <taxon>Silvanigrellaceae</taxon>
        <taxon>Silvanigrella</taxon>
    </lineage>
</organism>
<evidence type="ECO:0000313" key="3">
    <source>
        <dbReference type="Proteomes" id="UP000184731"/>
    </source>
</evidence>
<dbReference type="Proteomes" id="UP000184731">
    <property type="component" value="Chromosome"/>
</dbReference>
<proteinExistence type="predicted"/>
<dbReference type="OrthoDB" id="5297794at2"/>
<dbReference type="InterPro" id="IPR036249">
    <property type="entry name" value="Thioredoxin-like_sf"/>
</dbReference>
<dbReference type="KEGG" id="saqi:AXG55_08660"/>
<dbReference type="Gene3D" id="3.40.30.10">
    <property type="entry name" value="Glutaredoxin"/>
    <property type="match status" value="1"/>
</dbReference>
<name>A0A1L4D1A5_9BACT</name>
<evidence type="ECO:0000313" key="2">
    <source>
        <dbReference type="EMBL" id="APJ03974.1"/>
    </source>
</evidence>
<dbReference type="SUPFAM" id="SSF52833">
    <property type="entry name" value="Thioredoxin-like"/>
    <property type="match status" value="1"/>
</dbReference>
<dbReference type="Pfam" id="PF08534">
    <property type="entry name" value="Redoxin"/>
    <property type="match status" value="1"/>
</dbReference>
<dbReference type="EMBL" id="CP017834">
    <property type="protein sequence ID" value="APJ03974.1"/>
    <property type="molecule type" value="Genomic_DNA"/>
</dbReference>
<evidence type="ECO:0000259" key="1">
    <source>
        <dbReference type="Pfam" id="PF08534"/>
    </source>
</evidence>
<dbReference type="InterPro" id="IPR013740">
    <property type="entry name" value="Redoxin"/>
</dbReference>
<dbReference type="STRING" id="1915309.AXG55_08660"/>
<reference evidence="2 3" key="1">
    <citation type="submission" date="2016-10" db="EMBL/GenBank/DDBJ databases">
        <title>Silvanigrella aquatica sp. nov., isolated from a freshwater lake located in the Black Forest, Germany, description of Silvanigrellaceae fam. nov., Silvanigrellales ord. nov., reclassification of the order Bdellovibrionales in the class Oligoflexia, reclassification of the families Bacteriovoracaceae and Halobacteriovoraceae in the new order Bacteriovoracales ord. nov., and reclassification of the family Pseudobacteriovoracaceae in the order Oligoflexiales.</title>
        <authorList>
            <person name="Hahn M.W."/>
            <person name="Schmidt J."/>
            <person name="Koll U."/>
            <person name="Rohde M."/>
            <person name="Verbag S."/>
            <person name="Pitt A."/>
            <person name="Nakai R."/>
            <person name="Naganuma T."/>
            <person name="Lang E."/>
        </authorList>
    </citation>
    <scope>NUCLEOTIDE SEQUENCE [LARGE SCALE GENOMIC DNA]</scope>
    <source>
        <strain evidence="2 3">MWH-Nonnen-W8red</strain>
    </source>
</reference>
<dbReference type="GO" id="GO:0016491">
    <property type="term" value="F:oxidoreductase activity"/>
    <property type="evidence" value="ECO:0007669"/>
    <property type="project" value="InterPro"/>
</dbReference>